<comment type="caution">
    <text evidence="3">The sequence shown here is derived from an EMBL/GenBank/DDBJ whole genome shotgun (WGS) entry which is preliminary data.</text>
</comment>
<evidence type="ECO:0000313" key="4">
    <source>
        <dbReference type="Proteomes" id="UP001371456"/>
    </source>
</evidence>
<dbReference type="EMBL" id="JBANQN010000005">
    <property type="protein sequence ID" value="KAK6790333.1"/>
    <property type="molecule type" value="Genomic_DNA"/>
</dbReference>
<accession>A0AAN8YIF4</accession>
<dbReference type="Pfam" id="PF05678">
    <property type="entry name" value="VQ"/>
    <property type="match status" value="1"/>
</dbReference>
<sequence>MEQDEKGQNSSRKNYKEKEPMKVKYISSPVLVNAKNADEFRSIVQELTGKSPERGRGIGDDGGDGGGDRPKDHDGVEYNNSTTNNISMNIDNNDEYFWTQFSESLSVFQYPDY</sequence>
<dbReference type="PANTHER" id="PTHR33624">
    <property type="entry name" value="SIGMA FACTOR BINDING PROTEIN 1, CHLOROPLASTIC"/>
    <property type="match status" value="1"/>
</dbReference>
<dbReference type="Proteomes" id="UP001371456">
    <property type="component" value="Unassembled WGS sequence"/>
</dbReference>
<gene>
    <name evidence="3" type="ORF">RDI58_014133</name>
</gene>
<evidence type="ECO:0000256" key="1">
    <source>
        <dbReference type="SAM" id="MobiDB-lite"/>
    </source>
</evidence>
<dbReference type="AlphaFoldDB" id="A0AAN8YIF4"/>
<dbReference type="InterPro" id="IPR039335">
    <property type="entry name" value="SIB1/2"/>
</dbReference>
<evidence type="ECO:0000259" key="2">
    <source>
        <dbReference type="Pfam" id="PF05678"/>
    </source>
</evidence>
<name>A0AAN8YIF4_SOLBU</name>
<reference evidence="3 4" key="1">
    <citation type="submission" date="2024-02" db="EMBL/GenBank/DDBJ databases">
        <title>de novo genome assembly of Solanum bulbocastanum strain 11H21.</title>
        <authorList>
            <person name="Hosaka A.J."/>
        </authorList>
    </citation>
    <scope>NUCLEOTIDE SEQUENCE [LARGE SCALE GENOMIC DNA]</scope>
    <source>
        <tissue evidence="3">Young leaves</tissue>
    </source>
</reference>
<feature type="compositionally biased region" description="Basic and acidic residues" evidence="1">
    <location>
        <begin position="66"/>
        <end position="76"/>
    </location>
</feature>
<organism evidence="3 4">
    <name type="scientific">Solanum bulbocastanum</name>
    <name type="common">Wild potato</name>
    <dbReference type="NCBI Taxonomy" id="147425"/>
    <lineage>
        <taxon>Eukaryota</taxon>
        <taxon>Viridiplantae</taxon>
        <taxon>Streptophyta</taxon>
        <taxon>Embryophyta</taxon>
        <taxon>Tracheophyta</taxon>
        <taxon>Spermatophyta</taxon>
        <taxon>Magnoliopsida</taxon>
        <taxon>eudicotyledons</taxon>
        <taxon>Gunneridae</taxon>
        <taxon>Pentapetalae</taxon>
        <taxon>asterids</taxon>
        <taxon>lamiids</taxon>
        <taxon>Solanales</taxon>
        <taxon>Solanaceae</taxon>
        <taxon>Solanoideae</taxon>
        <taxon>Solaneae</taxon>
        <taxon>Solanum</taxon>
    </lineage>
</organism>
<feature type="region of interest" description="Disordered" evidence="1">
    <location>
        <begin position="1"/>
        <end position="20"/>
    </location>
</feature>
<feature type="compositionally biased region" description="Low complexity" evidence="1">
    <location>
        <begin position="79"/>
        <end position="89"/>
    </location>
</feature>
<feature type="domain" description="VQ" evidence="2">
    <location>
        <begin position="36"/>
        <end position="52"/>
    </location>
</feature>
<evidence type="ECO:0000313" key="3">
    <source>
        <dbReference type="EMBL" id="KAK6790333.1"/>
    </source>
</evidence>
<keyword evidence="4" id="KW-1185">Reference proteome</keyword>
<feature type="region of interest" description="Disordered" evidence="1">
    <location>
        <begin position="45"/>
        <end position="89"/>
    </location>
</feature>
<dbReference type="PANTHER" id="PTHR33624:SF28">
    <property type="entry name" value="VQ DOMAIN-CONTAINING PROTEIN"/>
    <property type="match status" value="1"/>
</dbReference>
<protein>
    <recommendedName>
        <fullName evidence="2">VQ domain-containing protein</fullName>
    </recommendedName>
</protein>
<proteinExistence type="predicted"/>
<dbReference type="InterPro" id="IPR008889">
    <property type="entry name" value="VQ"/>
</dbReference>